<name>A0ABM5LND4_THEM3</name>
<dbReference type="SMART" id="SM00382">
    <property type="entry name" value="AAA"/>
    <property type="match status" value="1"/>
</dbReference>
<dbReference type="InterPro" id="IPR003439">
    <property type="entry name" value="ABC_transporter-like_ATP-bd"/>
</dbReference>
<dbReference type="Proteomes" id="UP000002064">
    <property type="component" value="Chromosome"/>
</dbReference>
<evidence type="ECO:0000313" key="6">
    <source>
        <dbReference type="EMBL" id="ADH60245.1"/>
    </source>
</evidence>
<organism evidence="6 7">
    <name type="scientific">Thermoanaerobacter mathranii subsp. mathranii (strain DSM 11426 / CCUG 53645 / CIP 108742 / A3)</name>
    <dbReference type="NCBI Taxonomy" id="583358"/>
    <lineage>
        <taxon>Bacteria</taxon>
        <taxon>Bacillati</taxon>
        <taxon>Bacillota</taxon>
        <taxon>Clostridia</taxon>
        <taxon>Thermoanaerobacterales</taxon>
        <taxon>Thermoanaerobacteraceae</taxon>
        <taxon>Thermoanaerobacter</taxon>
    </lineage>
</organism>
<dbReference type="Gene3D" id="3.40.50.300">
    <property type="entry name" value="P-loop containing nucleotide triphosphate hydrolases"/>
    <property type="match status" value="1"/>
</dbReference>
<keyword evidence="7" id="KW-1185">Reference proteome</keyword>
<proteinExistence type="inferred from homology"/>
<accession>A0ABM5LND4</accession>
<gene>
    <name evidence="6" type="ordered locus">Tmath_0484</name>
</gene>
<keyword evidence="3" id="KW-0547">Nucleotide-binding</keyword>
<dbReference type="InterPro" id="IPR017871">
    <property type="entry name" value="ABC_transporter-like_CS"/>
</dbReference>
<dbReference type="InterPro" id="IPR003593">
    <property type="entry name" value="AAA+_ATPase"/>
</dbReference>
<dbReference type="SUPFAM" id="SSF52540">
    <property type="entry name" value="P-loop containing nucleoside triphosphate hydrolases"/>
    <property type="match status" value="1"/>
</dbReference>
<keyword evidence="2" id="KW-0813">Transport</keyword>
<dbReference type="InterPro" id="IPR027417">
    <property type="entry name" value="P-loop_NTPase"/>
</dbReference>
<keyword evidence="4" id="KW-0067">ATP-binding</keyword>
<sequence length="321" mass="37020">MDTVINCTNIYKSYIKKRWFKVVKRNDVLKNLDIKVRKGEIYGLLGLNGAGKTTLIRIITGILLPDKGNVEIFGMRYDKHEKEIKSKIGVVMGGDRSLYWKLSAEENLEFFGTLYNVPKKKLKKNIEIYLDYVGLGEHKKDLVETYSKGMKQRLLIAKSLIIDPEVLILDEPTVGLDIQVAFEFRKLLKRLNEELGLTILLTTHYLHEAEELCSRVGILKGGRIVEEGTIDYLKRKNKMEEVVEFKLKTEIDDNLEKEILNYGSINKLSMDNYFTYQVRTSSIYREKIISLLSSQSKLTFLEVKGVTLEDIVSNYFEEGVI</sequence>
<evidence type="ECO:0000256" key="1">
    <source>
        <dbReference type="ARBA" id="ARBA00005417"/>
    </source>
</evidence>
<comment type="similarity">
    <text evidence="1">Belongs to the ABC transporter superfamily.</text>
</comment>
<dbReference type="EMBL" id="CP002032">
    <property type="protein sequence ID" value="ADH60245.1"/>
    <property type="molecule type" value="Genomic_DNA"/>
</dbReference>
<evidence type="ECO:0000256" key="2">
    <source>
        <dbReference type="ARBA" id="ARBA00022448"/>
    </source>
</evidence>
<protein>
    <submittedName>
        <fullName evidence="6">ABC transporter related protein</fullName>
    </submittedName>
</protein>
<dbReference type="Pfam" id="PF00005">
    <property type="entry name" value="ABC_tran"/>
    <property type="match status" value="1"/>
</dbReference>
<dbReference type="PROSITE" id="PS00211">
    <property type="entry name" value="ABC_TRANSPORTER_1"/>
    <property type="match status" value="1"/>
</dbReference>
<reference evidence="6 7" key="1">
    <citation type="submission" date="2010-05" db="EMBL/GenBank/DDBJ databases">
        <title>Complete sequence of Thermoanaerobacter mathranii subsp. mathranii mathranii str. A3.</title>
        <authorList>
            <consortium name="US DOE Joint Genome Institute"/>
            <person name="Lucas S."/>
            <person name="Copeland A."/>
            <person name="Lapidus A."/>
            <person name="Cheng J.-F."/>
            <person name="Bruce D."/>
            <person name="Goodwin L."/>
            <person name="Pitluck S."/>
            <person name="Held B."/>
            <person name="Detter J.C."/>
            <person name="Han C."/>
            <person name="Tapia R."/>
            <person name="Land M."/>
            <person name="Hauser L."/>
            <person name="Kyrpides N."/>
            <person name="Mikhailova N."/>
            <person name="Zhou J."/>
            <person name="Hemme C."/>
            <person name="Woyke T."/>
        </authorList>
    </citation>
    <scope>NUCLEOTIDE SEQUENCE [LARGE SCALE GENOMIC DNA]</scope>
    <source>
        <strain evidence="6 7">A3</strain>
    </source>
</reference>
<evidence type="ECO:0000256" key="3">
    <source>
        <dbReference type="ARBA" id="ARBA00022741"/>
    </source>
</evidence>
<dbReference type="PANTHER" id="PTHR42711:SF5">
    <property type="entry name" value="ABC TRANSPORTER ATP-BINDING PROTEIN NATA"/>
    <property type="match status" value="1"/>
</dbReference>
<evidence type="ECO:0000256" key="4">
    <source>
        <dbReference type="ARBA" id="ARBA00022840"/>
    </source>
</evidence>
<dbReference type="PANTHER" id="PTHR42711">
    <property type="entry name" value="ABC TRANSPORTER ATP-BINDING PROTEIN"/>
    <property type="match status" value="1"/>
</dbReference>
<dbReference type="RefSeq" id="WP_013149839.1">
    <property type="nucleotide sequence ID" value="NC_014209.1"/>
</dbReference>
<evidence type="ECO:0000313" key="7">
    <source>
        <dbReference type="Proteomes" id="UP000002064"/>
    </source>
</evidence>
<evidence type="ECO:0000259" key="5">
    <source>
        <dbReference type="PROSITE" id="PS50893"/>
    </source>
</evidence>
<dbReference type="InterPro" id="IPR050763">
    <property type="entry name" value="ABC_transporter_ATP-binding"/>
</dbReference>
<dbReference type="PROSITE" id="PS50893">
    <property type="entry name" value="ABC_TRANSPORTER_2"/>
    <property type="match status" value="1"/>
</dbReference>
<feature type="domain" description="ABC transporter" evidence="5">
    <location>
        <begin position="5"/>
        <end position="246"/>
    </location>
</feature>